<keyword evidence="2" id="KW-1185">Reference proteome</keyword>
<gene>
    <name evidence="1" type="ORF">D8674_003662</name>
</gene>
<evidence type="ECO:0000313" key="2">
    <source>
        <dbReference type="Proteomes" id="UP000327157"/>
    </source>
</evidence>
<proteinExistence type="predicted"/>
<accession>A0A5N5FIA9</accession>
<reference evidence="2" key="2">
    <citation type="submission" date="2019-10" db="EMBL/GenBank/DDBJ databases">
        <title>A de novo genome assembly of a pear dwarfing rootstock.</title>
        <authorList>
            <person name="Wang F."/>
            <person name="Wang J."/>
            <person name="Li S."/>
            <person name="Zhang Y."/>
            <person name="Fang M."/>
            <person name="Ma L."/>
            <person name="Zhao Y."/>
            <person name="Jiang S."/>
        </authorList>
    </citation>
    <scope>NUCLEOTIDE SEQUENCE [LARGE SCALE GENOMIC DNA]</scope>
</reference>
<reference evidence="1 2" key="3">
    <citation type="submission" date="2019-11" db="EMBL/GenBank/DDBJ databases">
        <title>A de novo genome assembly of a pear dwarfing rootstock.</title>
        <authorList>
            <person name="Wang F."/>
            <person name="Wang J."/>
            <person name="Li S."/>
            <person name="Zhang Y."/>
            <person name="Fang M."/>
            <person name="Ma L."/>
            <person name="Zhao Y."/>
            <person name="Jiang S."/>
        </authorList>
    </citation>
    <scope>NUCLEOTIDE SEQUENCE [LARGE SCALE GENOMIC DNA]</scope>
    <source>
        <strain evidence="1">S2</strain>
        <tissue evidence="1">Leaf</tissue>
    </source>
</reference>
<dbReference type="Proteomes" id="UP000327157">
    <property type="component" value="Chromosome 10"/>
</dbReference>
<evidence type="ECO:0000313" key="1">
    <source>
        <dbReference type="EMBL" id="KAB2602657.1"/>
    </source>
</evidence>
<protein>
    <submittedName>
        <fullName evidence="1">Uncharacterized protein</fullName>
    </submittedName>
</protein>
<dbReference type="EMBL" id="SMOL01000695">
    <property type="protein sequence ID" value="KAB2602657.1"/>
    <property type="molecule type" value="Genomic_DNA"/>
</dbReference>
<name>A0A5N5FIA9_9ROSA</name>
<dbReference type="AlphaFoldDB" id="A0A5N5FIA9"/>
<organism evidence="1 2">
    <name type="scientific">Pyrus ussuriensis x Pyrus communis</name>
    <dbReference type="NCBI Taxonomy" id="2448454"/>
    <lineage>
        <taxon>Eukaryota</taxon>
        <taxon>Viridiplantae</taxon>
        <taxon>Streptophyta</taxon>
        <taxon>Embryophyta</taxon>
        <taxon>Tracheophyta</taxon>
        <taxon>Spermatophyta</taxon>
        <taxon>Magnoliopsida</taxon>
        <taxon>eudicotyledons</taxon>
        <taxon>Gunneridae</taxon>
        <taxon>Pentapetalae</taxon>
        <taxon>rosids</taxon>
        <taxon>fabids</taxon>
        <taxon>Rosales</taxon>
        <taxon>Rosaceae</taxon>
        <taxon>Amygdaloideae</taxon>
        <taxon>Maleae</taxon>
        <taxon>Pyrus</taxon>
    </lineage>
</organism>
<sequence>MSSDEDHGSGLLSFPNQVVRLILTDGTQVLCNEVELHILDPLEVRLQCIAPQRHSLELGGASQVFKDELLIYTEDTRVEDDVIDALQKDVMLCFLTVVLHEEENAKAVKSGQQAGAEVAMKDKLQKEYGKDLVLLLSGNLILVYVLVEPCDYLFCVDAYSRGEFVGDAVEGNVASLTPKVGVLSPSKRIREAFANEARISYLEEMDG</sequence>
<comment type="caution">
    <text evidence="1">The sequence shown here is derived from an EMBL/GenBank/DDBJ whole genome shotgun (WGS) entry which is preliminary data.</text>
</comment>
<reference evidence="1 2" key="1">
    <citation type="submission" date="2019-09" db="EMBL/GenBank/DDBJ databases">
        <authorList>
            <person name="Ou C."/>
        </authorList>
    </citation>
    <scope>NUCLEOTIDE SEQUENCE [LARGE SCALE GENOMIC DNA]</scope>
    <source>
        <strain evidence="1">S2</strain>
        <tissue evidence="1">Leaf</tissue>
    </source>
</reference>